<accession>A0A4Y7RE44</accession>
<feature type="transmembrane region" description="Helical" evidence="1">
    <location>
        <begin position="70"/>
        <end position="89"/>
    </location>
</feature>
<dbReference type="Proteomes" id="UP000298324">
    <property type="component" value="Unassembled WGS sequence"/>
</dbReference>
<feature type="transmembrane region" description="Helical" evidence="1">
    <location>
        <begin position="147"/>
        <end position="171"/>
    </location>
</feature>
<dbReference type="InterPro" id="IPR017195">
    <property type="entry name" value="ABC_thiamin-permease_prd"/>
</dbReference>
<feature type="transmembrane region" description="Helical" evidence="1">
    <location>
        <begin position="42"/>
        <end position="63"/>
    </location>
</feature>
<keyword evidence="1" id="KW-1133">Transmembrane helix</keyword>
<sequence>MQRFLDKFSLYDLIVIAMMSALGIATKPIIVPLAQIITGPLFIPSGAVAGGFYMLWLVLGFGITGKRGTMTLIGLVQAILVMATGIVGSHGVLSLVTYTMPGILADLGLLLIGHRVCCFPCAFLAGLLCNIAGTIMVNFVYFRLPVAPLVLSLSAAALSGGLGGLVAFKILQQLWKFQRRDWKTSKDDIA</sequence>
<feature type="transmembrane region" description="Helical" evidence="1">
    <location>
        <begin position="119"/>
        <end position="141"/>
    </location>
</feature>
<organism evidence="2 3">
    <name type="scientific">Pelotomaculum schinkii</name>
    <dbReference type="NCBI Taxonomy" id="78350"/>
    <lineage>
        <taxon>Bacteria</taxon>
        <taxon>Bacillati</taxon>
        <taxon>Bacillota</taxon>
        <taxon>Clostridia</taxon>
        <taxon>Eubacteriales</taxon>
        <taxon>Desulfotomaculaceae</taxon>
        <taxon>Pelotomaculum</taxon>
    </lineage>
</organism>
<keyword evidence="1" id="KW-0472">Membrane</keyword>
<dbReference type="RefSeq" id="WP_243124021.1">
    <property type="nucleotide sequence ID" value="NZ_QFGA01000001.1"/>
</dbReference>
<name>A0A4Y7RE44_9FIRM</name>
<proteinExistence type="predicted"/>
<evidence type="ECO:0000313" key="2">
    <source>
        <dbReference type="EMBL" id="TEB07043.1"/>
    </source>
</evidence>
<feature type="transmembrane region" description="Helical" evidence="1">
    <location>
        <begin position="12"/>
        <end position="30"/>
    </location>
</feature>
<comment type="caution">
    <text evidence="2">The sequence shown here is derived from an EMBL/GenBank/DDBJ whole genome shotgun (WGS) entry which is preliminary data.</text>
</comment>
<evidence type="ECO:0000313" key="3">
    <source>
        <dbReference type="Proteomes" id="UP000298324"/>
    </source>
</evidence>
<gene>
    <name evidence="2" type="ORF">Psch_00584</name>
</gene>
<evidence type="ECO:0008006" key="4">
    <source>
        <dbReference type="Google" id="ProtNLM"/>
    </source>
</evidence>
<protein>
    <recommendedName>
        <fullName evidence="4">ABC-type cobalt transport system, permease component</fullName>
    </recommendedName>
</protein>
<feature type="transmembrane region" description="Helical" evidence="1">
    <location>
        <begin position="95"/>
        <end position="112"/>
    </location>
</feature>
<dbReference type="AlphaFoldDB" id="A0A4Y7RE44"/>
<dbReference type="EMBL" id="QFGA01000001">
    <property type="protein sequence ID" value="TEB07043.1"/>
    <property type="molecule type" value="Genomic_DNA"/>
</dbReference>
<evidence type="ECO:0000256" key="1">
    <source>
        <dbReference type="SAM" id="Phobius"/>
    </source>
</evidence>
<keyword evidence="1" id="KW-0812">Transmembrane</keyword>
<reference evidence="2 3" key="1">
    <citation type="journal article" date="2018" name="Environ. Microbiol.">
        <title>Novel energy conservation strategies and behaviour of Pelotomaculum schinkii driving syntrophic propionate catabolism.</title>
        <authorList>
            <person name="Hidalgo-Ahumada C.A.P."/>
            <person name="Nobu M.K."/>
            <person name="Narihiro T."/>
            <person name="Tamaki H."/>
            <person name="Liu W.T."/>
            <person name="Kamagata Y."/>
            <person name="Stams A.J.M."/>
            <person name="Imachi H."/>
            <person name="Sousa D.Z."/>
        </authorList>
    </citation>
    <scope>NUCLEOTIDE SEQUENCE [LARGE SCALE GENOMIC DNA]</scope>
    <source>
        <strain evidence="2 3">HH</strain>
    </source>
</reference>
<dbReference type="Pfam" id="PF09819">
    <property type="entry name" value="ABC_cobalt"/>
    <property type="match status" value="1"/>
</dbReference>
<keyword evidence="3" id="KW-1185">Reference proteome</keyword>